<keyword evidence="2" id="KW-1185">Reference proteome</keyword>
<protein>
    <submittedName>
        <fullName evidence="1">Uncharacterized protein</fullName>
    </submittedName>
</protein>
<evidence type="ECO:0000313" key="2">
    <source>
        <dbReference type="Proteomes" id="UP001188597"/>
    </source>
</evidence>
<organism evidence="1 2">
    <name type="scientific">Escallonia herrerae</name>
    <dbReference type="NCBI Taxonomy" id="1293975"/>
    <lineage>
        <taxon>Eukaryota</taxon>
        <taxon>Viridiplantae</taxon>
        <taxon>Streptophyta</taxon>
        <taxon>Embryophyta</taxon>
        <taxon>Tracheophyta</taxon>
        <taxon>Spermatophyta</taxon>
        <taxon>Magnoliopsida</taxon>
        <taxon>eudicotyledons</taxon>
        <taxon>Gunneridae</taxon>
        <taxon>Pentapetalae</taxon>
        <taxon>asterids</taxon>
        <taxon>campanulids</taxon>
        <taxon>Escalloniales</taxon>
        <taxon>Escalloniaceae</taxon>
        <taxon>Escallonia</taxon>
    </lineage>
</organism>
<accession>A0AA88XJT3</accession>
<dbReference type="EMBL" id="JAVXUP010000002">
    <property type="protein sequence ID" value="KAK3043735.1"/>
    <property type="molecule type" value="Genomic_DNA"/>
</dbReference>
<dbReference type="Proteomes" id="UP001188597">
    <property type="component" value="Unassembled WGS sequence"/>
</dbReference>
<name>A0AA88XJT3_9ASTE</name>
<feature type="non-terminal residue" evidence="1">
    <location>
        <position position="1"/>
    </location>
</feature>
<reference evidence="1" key="1">
    <citation type="submission" date="2022-12" db="EMBL/GenBank/DDBJ databases">
        <title>Draft genome assemblies for two species of Escallonia (Escalloniales).</title>
        <authorList>
            <person name="Chanderbali A."/>
            <person name="Dervinis C."/>
            <person name="Anghel I."/>
            <person name="Soltis D."/>
            <person name="Soltis P."/>
            <person name="Zapata F."/>
        </authorList>
    </citation>
    <scope>NUCLEOTIDE SEQUENCE</scope>
    <source>
        <strain evidence="1">UCBG64.0493</strain>
        <tissue evidence="1">Leaf</tissue>
    </source>
</reference>
<evidence type="ECO:0000313" key="1">
    <source>
        <dbReference type="EMBL" id="KAK3043735.1"/>
    </source>
</evidence>
<dbReference type="PANTHER" id="PTHR35300:SF5">
    <property type="entry name" value="HISTONE ACETYLTRANSFERASE"/>
    <property type="match status" value="1"/>
</dbReference>
<dbReference type="PANTHER" id="PTHR35300">
    <property type="entry name" value="COACTIVATOR CBP, KIX DOMAIN-CONTAINING PROTEIN-RELATED"/>
    <property type="match status" value="1"/>
</dbReference>
<comment type="caution">
    <text evidence="1">The sequence shown here is derived from an EMBL/GenBank/DDBJ whole genome shotgun (WGS) entry which is preliminary data.</text>
</comment>
<dbReference type="AlphaFoldDB" id="A0AA88XJT3"/>
<proteinExistence type="predicted"/>
<sequence length="447" mass="50760">MPRPGPRPYECVRRAWHRDRHLPIRGSLIQEIFRHSFSLNAHTHWNWKLHIYVFCKYFVSIYVDSYEPLYVFQRVVNEIHSTATRKNKEWQDKLPAVVLRAEEIMYSKANSEDEYVDLKTLRSRVNEAIDTIIRRDEGAETGVFLQPCIEAALNLGCTPRRASRSQRYNTPSCYLRPSSPEPSNVPSCNVKNISEGNNPANSQYISHYPNFMEPTAMNSTYCGLESHGPVLQNMRHAVNLSRLSSVSYPPSGSRCLGTIPSASSCSPCPMYYGDCVQSKESKIDIGTSSNEVSHHIESDEMDVKPNVSSCSADALNNFTNIDWKKTPTDTPGNGCDLSLRLGPLKVQCVSIDNSWTQEVEDVGSSSLQDGSKLSQQMDEEFSFFPKLAADKPSYLSSSKWSCDAEKLDMEATLRKRKAVLSHQSEDRQFHWHRKFPYNQFSGTMRKA</sequence>
<gene>
    <name evidence="1" type="ORF">RJ639_001931</name>
</gene>